<proteinExistence type="predicted"/>
<evidence type="ECO:0000256" key="5">
    <source>
        <dbReference type="PROSITE-ProRule" id="PRU00076"/>
    </source>
</evidence>
<dbReference type="Proteomes" id="UP000625711">
    <property type="component" value="Unassembled WGS sequence"/>
</dbReference>
<dbReference type="InterPro" id="IPR000742">
    <property type="entry name" value="EGF"/>
</dbReference>
<keyword evidence="4" id="KW-1015">Disulfide bond</keyword>
<dbReference type="FunFam" id="2.10.25.10:FF:000038">
    <property type="entry name" value="Fibrillin 2"/>
    <property type="match status" value="1"/>
</dbReference>
<evidence type="ECO:0000256" key="2">
    <source>
        <dbReference type="ARBA" id="ARBA00022729"/>
    </source>
</evidence>
<dbReference type="SUPFAM" id="SSF57196">
    <property type="entry name" value="EGF/Laminin"/>
    <property type="match status" value="1"/>
</dbReference>
<dbReference type="Gene3D" id="2.10.25.10">
    <property type="entry name" value="Laminin"/>
    <property type="match status" value="1"/>
</dbReference>
<dbReference type="PROSITE" id="PS50026">
    <property type="entry name" value="EGF_3"/>
    <property type="match status" value="1"/>
</dbReference>
<keyword evidence="2" id="KW-0732">Signal</keyword>
<name>A0A834HMC0_RHYFE</name>
<dbReference type="GO" id="GO:0005509">
    <property type="term" value="F:calcium ion binding"/>
    <property type="evidence" value="ECO:0007669"/>
    <property type="project" value="InterPro"/>
</dbReference>
<dbReference type="SMART" id="SM00179">
    <property type="entry name" value="EGF_CA"/>
    <property type="match status" value="1"/>
</dbReference>
<dbReference type="InterPro" id="IPR001881">
    <property type="entry name" value="EGF-like_Ca-bd_dom"/>
</dbReference>
<dbReference type="PROSITE" id="PS01187">
    <property type="entry name" value="EGF_CA"/>
    <property type="match status" value="1"/>
</dbReference>
<dbReference type="AlphaFoldDB" id="A0A834HMC0"/>
<evidence type="ECO:0000259" key="6">
    <source>
        <dbReference type="PROSITE" id="PS50026"/>
    </source>
</evidence>
<evidence type="ECO:0000256" key="4">
    <source>
        <dbReference type="ARBA" id="ARBA00023157"/>
    </source>
</evidence>
<sequence>MIVFFSDINECDDPAIAARCVENAECCNLPAHFLCKCKPGFQGDGEAQCTGLVFFVVNRHTQIKRKKRGNLKMSNSFLFEVRMRKVLFDVDAQYLP</sequence>
<feature type="domain" description="EGF-like" evidence="6">
    <location>
        <begin position="7"/>
        <end position="50"/>
    </location>
</feature>
<dbReference type="PROSITE" id="PS00010">
    <property type="entry name" value="ASX_HYDROXYL"/>
    <property type="match status" value="1"/>
</dbReference>
<comment type="caution">
    <text evidence="7">The sequence shown here is derived from an EMBL/GenBank/DDBJ whole genome shotgun (WGS) entry which is preliminary data.</text>
</comment>
<dbReference type="OrthoDB" id="283575at2759"/>
<evidence type="ECO:0000313" key="7">
    <source>
        <dbReference type="EMBL" id="KAF7264158.1"/>
    </source>
</evidence>
<keyword evidence="3" id="KW-0677">Repeat</keyword>
<dbReference type="InterPro" id="IPR000152">
    <property type="entry name" value="EGF-type_Asp/Asn_hydroxyl_site"/>
</dbReference>
<dbReference type="EMBL" id="JAACXV010018095">
    <property type="protein sequence ID" value="KAF7264158.1"/>
    <property type="molecule type" value="Genomic_DNA"/>
</dbReference>
<protein>
    <recommendedName>
        <fullName evidence="6">EGF-like domain-containing protein</fullName>
    </recommendedName>
</protein>
<evidence type="ECO:0000256" key="1">
    <source>
        <dbReference type="ARBA" id="ARBA00022536"/>
    </source>
</evidence>
<accession>A0A834HMC0</accession>
<evidence type="ECO:0000313" key="8">
    <source>
        <dbReference type="Proteomes" id="UP000625711"/>
    </source>
</evidence>
<keyword evidence="8" id="KW-1185">Reference proteome</keyword>
<dbReference type="CDD" id="cd00054">
    <property type="entry name" value="EGF_CA"/>
    <property type="match status" value="1"/>
</dbReference>
<dbReference type="PROSITE" id="PS01186">
    <property type="entry name" value="EGF_2"/>
    <property type="match status" value="1"/>
</dbReference>
<organism evidence="7 8">
    <name type="scientific">Rhynchophorus ferrugineus</name>
    <name type="common">Red palm weevil</name>
    <name type="synonym">Curculio ferrugineus</name>
    <dbReference type="NCBI Taxonomy" id="354439"/>
    <lineage>
        <taxon>Eukaryota</taxon>
        <taxon>Metazoa</taxon>
        <taxon>Ecdysozoa</taxon>
        <taxon>Arthropoda</taxon>
        <taxon>Hexapoda</taxon>
        <taxon>Insecta</taxon>
        <taxon>Pterygota</taxon>
        <taxon>Neoptera</taxon>
        <taxon>Endopterygota</taxon>
        <taxon>Coleoptera</taxon>
        <taxon>Polyphaga</taxon>
        <taxon>Cucujiformia</taxon>
        <taxon>Curculionidae</taxon>
        <taxon>Dryophthorinae</taxon>
        <taxon>Rhynchophorus</taxon>
    </lineage>
</organism>
<dbReference type="InterPro" id="IPR018097">
    <property type="entry name" value="EGF_Ca-bd_CS"/>
</dbReference>
<evidence type="ECO:0000256" key="3">
    <source>
        <dbReference type="ARBA" id="ARBA00022737"/>
    </source>
</evidence>
<gene>
    <name evidence="7" type="ORF">GWI33_000522</name>
</gene>
<reference evidence="7" key="1">
    <citation type="submission" date="2020-08" db="EMBL/GenBank/DDBJ databases">
        <title>Genome sequencing and assembly of the red palm weevil Rhynchophorus ferrugineus.</title>
        <authorList>
            <person name="Dias G.B."/>
            <person name="Bergman C.M."/>
            <person name="Manee M."/>
        </authorList>
    </citation>
    <scope>NUCLEOTIDE SEQUENCE</scope>
    <source>
        <strain evidence="7">AA-2017</strain>
        <tissue evidence="7">Whole larva</tissue>
    </source>
</reference>
<comment type="caution">
    <text evidence="5">Lacks conserved residue(s) required for the propagation of feature annotation.</text>
</comment>
<keyword evidence="1 5" id="KW-0245">EGF-like domain</keyword>